<sequence length="471" mass="52465">MSGNAVACRRHEVSRADLNGLATLFSSHPLFGQPMSFLNEDNPFLRPLRRQDAATIDLTVKLSPSQIATNAALFGQRLLTTIYEAELLFLPETMDRPRREAFAAFYDDDLKCLGERLRPGLEHQLFGFLDDEIETSGHWTMPSFRAYAEHALAQANTGESAVVRAILEARNPATAADEFLVQLSSDFITEASAMARNVLGNYGPAQSGLFTILIDEYGYGVPASKHSTIFETTLKSRGLDHRPHAYWQFFLPSSLALVNYFHLVSRNHKHFGRYVGALLYTEATLAEANRQQSEMLRRIFGAEVDTRYFDEHHEIDAHHGRMAMERVIVPLVERVGDWILADVVRGFEEFKLLQTLADKDLMDQLAFGDRLFKAPMAGDFCSSHPDMWSGPDVLTFTEPKGEVSVLHIHDQAELFQVTEGAVEFTVGPLHSIELAAGQSIVIPGGRLHGTRVLSDTCSYRIRKAAGLGLAA</sequence>
<dbReference type="SUPFAM" id="SSF48613">
    <property type="entry name" value="Heme oxygenase-like"/>
    <property type="match status" value="1"/>
</dbReference>
<dbReference type="GeneID" id="56450248"/>
<dbReference type="Pfam" id="PF07883">
    <property type="entry name" value="Cupin_2"/>
    <property type="match status" value="1"/>
</dbReference>
<proteinExistence type="predicted"/>
<keyword evidence="5" id="KW-1185">Reference proteome</keyword>
<feature type="domain" description="Cupin type-2" evidence="1">
    <location>
        <begin position="397"/>
        <end position="456"/>
    </location>
</feature>
<dbReference type="SMART" id="SM01236">
    <property type="entry name" value="Haem_oxygenase_2"/>
    <property type="match status" value="1"/>
</dbReference>
<dbReference type="RefSeq" id="WP_051141068.1">
    <property type="nucleotide sequence ID" value="NZ_CP012914.1"/>
</dbReference>
<evidence type="ECO:0000313" key="3">
    <source>
        <dbReference type="EMBL" id="QCO09493.1"/>
    </source>
</evidence>
<reference evidence="3 4" key="1">
    <citation type="submission" date="2018-09" db="EMBL/GenBank/DDBJ databases">
        <title>Whole genome based analysis of evolution and adaptive divergence in Indian and Brazilian strains of Azospirillum brasilense.</title>
        <authorList>
            <person name="Singh C."/>
            <person name="Tripathi A.K."/>
        </authorList>
    </citation>
    <scope>NUCLEOTIDE SEQUENCE [LARGE SCALE GENOMIC DNA]</scope>
    <source>
        <strain evidence="3 4">MTCC4038</strain>
    </source>
</reference>
<dbReference type="InterPro" id="IPR016084">
    <property type="entry name" value="Haem_Oase-like_multi-hlx"/>
</dbReference>
<evidence type="ECO:0000259" key="1">
    <source>
        <dbReference type="Pfam" id="PF07883"/>
    </source>
</evidence>
<dbReference type="EMBL" id="CP032339">
    <property type="protein sequence ID" value="QCO09493.1"/>
    <property type="molecule type" value="Genomic_DNA"/>
</dbReference>
<reference evidence="2 5" key="2">
    <citation type="submission" date="2023-11" db="EMBL/GenBank/DDBJ databases">
        <title>MicrobeMod: A computational toolkit for identifying prokaryotic methylation and restriction-modification with nanopore sequencing.</title>
        <authorList>
            <person name="Crits-Christoph A."/>
            <person name="Kang S.C."/>
            <person name="Lee H."/>
            <person name="Ostrov N."/>
        </authorList>
    </citation>
    <scope>NUCLEOTIDE SEQUENCE [LARGE SCALE GENOMIC DNA]</scope>
    <source>
        <strain evidence="2 5">ATCC 29145</strain>
    </source>
</reference>
<dbReference type="EMBL" id="JAWXYC010000004">
    <property type="protein sequence ID" value="MDX5953050.1"/>
    <property type="molecule type" value="Genomic_DNA"/>
</dbReference>
<evidence type="ECO:0000313" key="5">
    <source>
        <dbReference type="Proteomes" id="UP001277471"/>
    </source>
</evidence>
<dbReference type="Proteomes" id="UP001277471">
    <property type="component" value="Unassembled WGS sequence"/>
</dbReference>
<dbReference type="AlphaFoldDB" id="A0A0P0EKJ2"/>
<name>A0A0P0EKJ2_AZOBR</name>
<protein>
    <submittedName>
        <fullName evidence="3">Cupin domain-containing protein</fullName>
    </submittedName>
    <submittedName>
        <fullName evidence="2">Iron-containing redox enzyme family protein</fullName>
    </submittedName>
</protein>
<dbReference type="InterPro" id="IPR011051">
    <property type="entry name" value="RmlC_Cupin_sf"/>
</dbReference>
<dbReference type="InterPro" id="IPR014710">
    <property type="entry name" value="RmlC-like_jellyroll"/>
</dbReference>
<gene>
    <name evidence="3" type="ORF">D3868_10850</name>
    <name evidence="2" type="ORF">SIM66_17870</name>
</gene>
<dbReference type="Gene3D" id="2.60.120.10">
    <property type="entry name" value="Jelly Rolls"/>
    <property type="match status" value="1"/>
</dbReference>
<dbReference type="Pfam" id="PF14518">
    <property type="entry name" value="Haem_oxygenas_2"/>
    <property type="match status" value="1"/>
</dbReference>
<evidence type="ECO:0000313" key="2">
    <source>
        <dbReference type="EMBL" id="MDX5953050.1"/>
    </source>
</evidence>
<dbReference type="SUPFAM" id="SSF51182">
    <property type="entry name" value="RmlC-like cupins"/>
    <property type="match status" value="1"/>
</dbReference>
<evidence type="ECO:0000313" key="4">
    <source>
        <dbReference type="Proteomes" id="UP000298774"/>
    </source>
</evidence>
<dbReference type="Proteomes" id="UP000298774">
    <property type="component" value="Chromosome"/>
</dbReference>
<dbReference type="Gene3D" id="1.20.910.10">
    <property type="entry name" value="Heme oxygenase-like"/>
    <property type="match status" value="1"/>
</dbReference>
<accession>A0A0P0EKJ2</accession>
<organism evidence="3 4">
    <name type="scientific">Azospirillum brasilense</name>
    <dbReference type="NCBI Taxonomy" id="192"/>
    <lineage>
        <taxon>Bacteria</taxon>
        <taxon>Pseudomonadati</taxon>
        <taxon>Pseudomonadota</taxon>
        <taxon>Alphaproteobacteria</taxon>
        <taxon>Rhodospirillales</taxon>
        <taxon>Azospirillaceae</taxon>
        <taxon>Azospirillum</taxon>
    </lineage>
</organism>
<dbReference type="KEGG" id="abf:AMK58_02765"/>
<dbReference type="InterPro" id="IPR013096">
    <property type="entry name" value="Cupin_2"/>
</dbReference>